<organism evidence="2">
    <name type="scientific">Puccinia triticina (isolate 1-1 / race 1 (BBBD))</name>
    <name type="common">Brown leaf rust fungus</name>
    <dbReference type="NCBI Taxonomy" id="630390"/>
    <lineage>
        <taxon>Eukaryota</taxon>
        <taxon>Fungi</taxon>
        <taxon>Dikarya</taxon>
        <taxon>Basidiomycota</taxon>
        <taxon>Pucciniomycotina</taxon>
        <taxon>Pucciniomycetes</taxon>
        <taxon>Pucciniales</taxon>
        <taxon>Pucciniaceae</taxon>
        <taxon>Puccinia</taxon>
    </lineage>
</organism>
<keyword evidence="4" id="KW-1185">Reference proteome</keyword>
<evidence type="ECO:0000256" key="1">
    <source>
        <dbReference type="SAM" id="MobiDB-lite"/>
    </source>
</evidence>
<accession>A0A180G486</accession>
<dbReference type="Proteomes" id="UP000005240">
    <property type="component" value="Unassembled WGS sequence"/>
</dbReference>
<dbReference type="OrthoDB" id="2514177at2759"/>
<evidence type="ECO:0008006" key="5">
    <source>
        <dbReference type="Google" id="ProtNLM"/>
    </source>
</evidence>
<gene>
    <name evidence="2" type="ORF">PTTG_29508</name>
</gene>
<reference evidence="3 4" key="3">
    <citation type="journal article" date="2017" name="G3 (Bethesda)">
        <title>Comparative analysis highlights variable genome content of wheat rusts and divergence of the mating loci.</title>
        <authorList>
            <person name="Cuomo C.A."/>
            <person name="Bakkeren G."/>
            <person name="Khalil H.B."/>
            <person name="Panwar V."/>
            <person name="Joly D."/>
            <person name="Linning R."/>
            <person name="Sakthikumar S."/>
            <person name="Song X."/>
            <person name="Adiconis X."/>
            <person name="Fan L."/>
            <person name="Goldberg J.M."/>
            <person name="Levin J.Z."/>
            <person name="Young S."/>
            <person name="Zeng Q."/>
            <person name="Anikster Y."/>
            <person name="Bruce M."/>
            <person name="Wang M."/>
            <person name="Yin C."/>
            <person name="McCallum B."/>
            <person name="Szabo L.J."/>
            <person name="Hulbert S."/>
            <person name="Chen X."/>
            <person name="Fellers J.P."/>
        </authorList>
    </citation>
    <scope>NUCLEOTIDE SEQUENCE</scope>
    <source>
        <strain evidence="3">isolate 1-1 / race 1 (BBBD)</strain>
        <strain evidence="4">Isolate 1-1 / race 1 (BBBD)</strain>
    </source>
</reference>
<protein>
    <recommendedName>
        <fullName evidence="5">CCHC-type domain-containing protein</fullName>
    </recommendedName>
</protein>
<dbReference type="VEuPathDB" id="FungiDB:PTTG_29508"/>
<reference evidence="3" key="4">
    <citation type="submission" date="2025-05" db="UniProtKB">
        <authorList>
            <consortium name="EnsemblFungi"/>
        </authorList>
    </citation>
    <scope>IDENTIFICATION</scope>
    <source>
        <strain evidence="3">isolate 1-1 / race 1 (BBBD)</strain>
    </source>
</reference>
<name>A0A180G486_PUCT1</name>
<evidence type="ECO:0000313" key="2">
    <source>
        <dbReference type="EMBL" id="OAV87269.1"/>
    </source>
</evidence>
<reference evidence="2" key="1">
    <citation type="submission" date="2009-11" db="EMBL/GenBank/DDBJ databases">
        <authorList>
            <consortium name="The Broad Institute Genome Sequencing Platform"/>
            <person name="Ward D."/>
            <person name="Feldgarden M."/>
            <person name="Earl A."/>
            <person name="Young S.K."/>
            <person name="Zeng Q."/>
            <person name="Koehrsen M."/>
            <person name="Alvarado L."/>
            <person name="Berlin A."/>
            <person name="Bochicchio J."/>
            <person name="Borenstein D."/>
            <person name="Chapman S.B."/>
            <person name="Chen Z."/>
            <person name="Engels R."/>
            <person name="Freedman E."/>
            <person name="Gellesch M."/>
            <person name="Goldberg J."/>
            <person name="Griggs A."/>
            <person name="Gujja S."/>
            <person name="Heilman E."/>
            <person name="Heiman D."/>
            <person name="Hepburn T."/>
            <person name="Howarth C."/>
            <person name="Jen D."/>
            <person name="Larson L."/>
            <person name="Lewis B."/>
            <person name="Mehta T."/>
            <person name="Park D."/>
            <person name="Pearson M."/>
            <person name="Roberts A."/>
            <person name="Saif S."/>
            <person name="Shea T."/>
            <person name="Shenoy N."/>
            <person name="Sisk P."/>
            <person name="Stolte C."/>
            <person name="Sykes S."/>
            <person name="Thomson T."/>
            <person name="Walk T."/>
            <person name="White J."/>
            <person name="Yandava C."/>
            <person name="Izard J."/>
            <person name="Baranova O.V."/>
            <person name="Blanton J.M."/>
            <person name="Tanner A.C."/>
            <person name="Dewhirst F.E."/>
            <person name="Haas B."/>
            <person name="Nusbaum C."/>
            <person name="Birren B."/>
        </authorList>
    </citation>
    <scope>NUCLEOTIDE SEQUENCE [LARGE SCALE GENOMIC DNA]</scope>
    <source>
        <strain evidence="2">1-1 BBBD Race 1</strain>
    </source>
</reference>
<evidence type="ECO:0000313" key="4">
    <source>
        <dbReference type="Proteomes" id="UP000005240"/>
    </source>
</evidence>
<feature type="compositionally biased region" description="Basic and acidic residues" evidence="1">
    <location>
        <begin position="342"/>
        <end position="351"/>
    </location>
</feature>
<dbReference type="EnsemblFungi" id="PTTG_29508-t43_1">
    <property type="protein sequence ID" value="PTTG_29508-t43_1-p1"/>
    <property type="gene ID" value="PTTG_29508"/>
</dbReference>
<dbReference type="AlphaFoldDB" id="A0A180G486"/>
<evidence type="ECO:0000313" key="3">
    <source>
        <dbReference type="EnsemblFungi" id="PTTG_29508-t43_1-p1"/>
    </source>
</evidence>
<feature type="region of interest" description="Disordered" evidence="1">
    <location>
        <begin position="341"/>
        <end position="364"/>
    </location>
</feature>
<sequence length="364" mass="41114">MVGQNVCDVIATLTDAQRLKPDGSNFTDWDLFLRERMRELFANHLWFTKPNPHVADKQLGCSLLLATVDASMVRLLLKQTTGHNMYDHLCSRFNNITRAKQMLCWEKLKNFKLSDYDSSTTAMSRLLELLNGFTTLQLELNCENVGGLVLQSALESGLEHRWEVNRQVEQDLASGSRTLSRRAVMTNQILKHIDVVKQQLDMNVQAPSSFSARVPDMATYNMPGPYAHAMELYHPDFWPNLPPQVEGMAIQGMQCWNCRSPDHFLSKCPVPRRTNLDRPPVVPRFNNCFPASGGMQPVVSPGNFQAWYPIVTPPGLVPQNYHPAPRQFTPAQNQFVPANSARRPDLYRPDNRSGVLAPVLSPTS</sequence>
<dbReference type="EMBL" id="ADAS02000500">
    <property type="protein sequence ID" value="OAV87269.1"/>
    <property type="molecule type" value="Genomic_DNA"/>
</dbReference>
<reference evidence="2" key="2">
    <citation type="submission" date="2016-05" db="EMBL/GenBank/DDBJ databases">
        <title>Comparative analysis highlights variable genome content of wheat rusts and divergence of the mating loci.</title>
        <authorList>
            <person name="Cuomo C.A."/>
            <person name="Bakkeren G."/>
            <person name="Szabo L."/>
            <person name="Khalil H."/>
            <person name="Joly D."/>
            <person name="Goldberg J."/>
            <person name="Young S."/>
            <person name="Zeng Q."/>
            <person name="Fellers J."/>
        </authorList>
    </citation>
    <scope>NUCLEOTIDE SEQUENCE [LARGE SCALE GENOMIC DNA]</scope>
    <source>
        <strain evidence="2">1-1 BBBD Race 1</strain>
    </source>
</reference>
<proteinExistence type="predicted"/>